<evidence type="ECO:0000256" key="10">
    <source>
        <dbReference type="SAM" id="Phobius"/>
    </source>
</evidence>
<protein>
    <recommendedName>
        <fullName evidence="11">J domain-containing protein</fullName>
    </recommendedName>
</protein>
<evidence type="ECO:0000256" key="1">
    <source>
        <dbReference type="ARBA" id="ARBA00004477"/>
    </source>
</evidence>
<proteinExistence type="predicted"/>
<evidence type="ECO:0000256" key="5">
    <source>
        <dbReference type="ARBA" id="ARBA00022927"/>
    </source>
</evidence>
<gene>
    <name evidence="12" type="ORF">AMAG_09823</name>
</gene>
<evidence type="ECO:0000256" key="3">
    <source>
        <dbReference type="ARBA" id="ARBA00022692"/>
    </source>
</evidence>
<dbReference type="OrthoDB" id="1734229at2759"/>
<evidence type="ECO:0000256" key="9">
    <source>
        <dbReference type="SAM" id="MobiDB-lite"/>
    </source>
</evidence>
<keyword evidence="3 10" id="KW-0812">Transmembrane</keyword>
<dbReference type="InterPro" id="IPR035892">
    <property type="entry name" value="C2_domain_sf"/>
</dbReference>
<evidence type="ECO:0000256" key="2">
    <source>
        <dbReference type="ARBA" id="ARBA00022448"/>
    </source>
</evidence>
<dbReference type="OMA" id="RAILHAH"/>
<evidence type="ECO:0000256" key="6">
    <source>
        <dbReference type="ARBA" id="ARBA00022989"/>
    </source>
</evidence>
<dbReference type="Pfam" id="PF00226">
    <property type="entry name" value="DnaJ"/>
    <property type="match status" value="1"/>
</dbReference>
<keyword evidence="5" id="KW-0653">Protein transport</keyword>
<dbReference type="VEuPathDB" id="FungiDB:AMAG_09823"/>
<dbReference type="SMART" id="SM00271">
    <property type="entry name" value="DnaJ"/>
    <property type="match status" value="1"/>
</dbReference>
<dbReference type="GO" id="GO:0003723">
    <property type="term" value="F:RNA binding"/>
    <property type="evidence" value="ECO:0007669"/>
    <property type="project" value="TreeGrafter"/>
</dbReference>
<reference evidence="13" key="2">
    <citation type="submission" date="2009-11" db="EMBL/GenBank/DDBJ databases">
        <title>The Genome Sequence of Allomyces macrogynus strain ATCC 38327.</title>
        <authorList>
            <consortium name="The Broad Institute Genome Sequencing Platform"/>
            <person name="Russ C."/>
            <person name="Cuomo C."/>
            <person name="Shea T."/>
            <person name="Young S.K."/>
            <person name="Zeng Q."/>
            <person name="Koehrsen M."/>
            <person name="Haas B."/>
            <person name="Borodovsky M."/>
            <person name="Guigo R."/>
            <person name="Alvarado L."/>
            <person name="Berlin A."/>
            <person name="Borenstein D."/>
            <person name="Chen Z."/>
            <person name="Engels R."/>
            <person name="Freedman E."/>
            <person name="Gellesch M."/>
            <person name="Goldberg J."/>
            <person name="Griggs A."/>
            <person name="Gujja S."/>
            <person name="Heiman D."/>
            <person name="Hepburn T."/>
            <person name="Howarth C."/>
            <person name="Jen D."/>
            <person name="Larson L."/>
            <person name="Lewis B."/>
            <person name="Mehta T."/>
            <person name="Park D."/>
            <person name="Pearson M."/>
            <person name="Roberts A."/>
            <person name="Saif S."/>
            <person name="Shenoy N."/>
            <person name="Sisk P."/>
            <person name="Stolte C."/>
            <person name="Sykes S."/>
            <person name="Walk T."/>
            <person name="White J."/>
            <person name="Yandava C."/>
            <person name="Burger G."/>
            <person name="Gray M.W."/>
            <person name="Holland P.W.H."/>
            <person name="King N."/>
            <person name="Lang F.B.F."/>
            <person name="Roger A.J."/>
            <person name="Ruiz-Trillo I."/>
            <person name="Lander E."/>
            <person name="Nusbaum C."/>
        </authorList>
    </citation>
    <scope>NUCLEOTIDE SEQUENCE [LARGE SCALE GENOMIC DNA]</scope>
    <source>
        <strain evidence="13">ATCC 38327</strain>
    </source>
</reference>
<accession>A0A0L0STK9</accession>
<feature type="transmembrane region" description="Helical" evidence="10">
    <location>
        <begin position="12"/>
        <end position="34"/>
    </location>
</feature>
<evidence type="ECO:0000259" key="11">
    <source>
        <dbReference type="PROSITE" id="PS50076"/>
    </source>
</evidence>
<dbReference type="InterPro" id="IPR001623">
    <property type="entry name" value="DnaJ_domain"/>
</dbReference>
<dbReference type="GO" id="GO:0006620">
    <property type="term" value="P:post-translational protein targeting to endoplasmic reticulum membrane"/>
    <property type="evidence" value="ECO:0007669"/>
    <property type="project" value="TreeGrafter"/>
</dbReference>
<keyword evidence="13" id="KW-1185">Reference proteome</keyword>
<evidence type="ECO:0000256" key="8">
    <source>
        <dbReference type="ARBA" id="ARBA00023186"/>
    </source>
</evidence>
<dbReference type="PRINTS" id="PR00625">
    <property type="entry name" value="JDOMAIN"/>
</dbReference>
<dbReference type="CDD" id="cd06257">
    <property type="entry name" value="DnaJ"/>
    <property type="match status" value="1"/>
</dbReference>
<dbReference type="Gene3D" id="1.10.150.20">
    <property type="entry name" value="5' to 3' exonuclease, C-terminal subdomain"/>
    <property type="match status" value="1"/>
</dbReference>
<dbReference type="Gene3D" id="1.10.287.110">
    <property type="entry name" value="DnaJ domain"/>
    <property type="match status" value="1"/>
</dbReference>
<evidence type="ECO:0000256" key="7">
    <source>
        <dbReference type="ARBA" id="ARBA00023136"/>
    </source>
</evidence>
<sequence>MTQYSYDDTGVYFAYFVATVLTLVLVPATHRWVFGGRQRFDKASSCQCSDCLAKFRANKRKDARKHRVSRLIKYAVLSAGWSAVAFLVHIIVTTEIETPTVWDPWAVLNISQSSTTADVKRAYRKLSLIHHPDKVADDLKEKANAIFADISKAYKVLTNAEARKAYDEYGHPDGKQAFSMGIALPTWIVAAHNSPYVLLGYGLVFGVLLPWRIGHWWYSTRNYTKDRVLSRTMAAFFKRIPEDAGLKTLLAVLSTAREFEETYLPDTNDKGKADALDLGEDFPYPPAVTSRPAAAHALTVLLAHMTRTGRVPRSADDEQTIVRAVHLLQRGILQITLARGWLIPSLYTMDVTQLLVQGTWHTVSPMLQVPHVTEAHVKALKSLAPQPVKSLQDLAEMEAGARRKVFRDLSDAQVEDMNRFLTGFPRIVLEKLDFRVLGEQAITPGAMVTCTIRIRLAPISISLAQLNGEYEAKKARRAERVAEAKKLGLAKPPRDPEDDEEHEDDEDFDTLGLDGEGDGARGKAVKLAELPKLAHSPRFPANKRPTWWVFLGNVGSNRIINAVKVPDLRDKKTIKIQFQAPNQAGVFPFSVFIKSDHWVGSDMRLDIQMKVEELSNEARARAAAAVAELEDDISDPDEDTLAGQMAVLRGQRTRQSQTGDAAGQDGASSSSSSSSDDDSSSDEE</sequence>
<dbReference type="eggNOG" id="KOG0721">
    <property type="taxonomic scope" value="Eukaryota"/>
</dbReference>
<dbReference type="GO" id="GO:0031207">
    <property type="term" value="C:Sec62/Sec63 complex"/>
    <property type="evidence" value="ECO:0007669"/>
    <property type="project" value="TreeGrafter"/>
</dbReference>
<keyword evidence="2" id="KW-0813">Transport</keyword>
<dbReference type="GO" id="GO:0008320">
    <property type="term" value="F:protein transmembrane transporter activity"/>
    <property type="evidence" value="ECO:0007669"/>
    <property type="project" value="TreeGrafter"/>
</dbReference>
<dbReference type="Proteomes" id="UP000054350">
    <property type="component" value="Unassembled WGS sequence"/>
</dbReference>
<evidence type="ECO:0000313" key="13">
    <source>
        <dbReference type="Proteomes" id="UP000054350"/>
    </source>
</evidence>
<feature type="compositionally biased region" description="Low complexity" evidence="9">
    <location>
        <begin position="655"/>
        <end position="674"/>
    </location>
</feature>
<keyword evidence="4" id="KW-0256">Endoplasmic reticulum</keyword>
<dbReference type="PANTHER" id="PTHR24075:SF0">
    <property type="entry name" value="TRANSLOCATION PROTEIN SEC63 HOMOLOG"/>
    <property type="match status" value="1"/>
</dbReference>
<dbReference type="SUPFAM" id="SSF158702">
    <property type="entry name" value="Sec63 N-terminal domain-like"/>
    <property type="match status" value="1"/>
</dbReference>
<feature type="domain" description="J" evidence="11">
    <location>
        <begin position="103"/>
        <end position="170"/>
    </location>
</feature>
<organism evidence="12 13">
    <name type="scientific">Allomyces macrogynus (strain ATCC 38327)</name>
    <name type="common">Allomyces javanicus var. macrogynus</name>
    <dbReference type="NCBI Taxonomy" id="578462"/>
    <lineage>
        <taxon>Eukaryota</taxon>
        <taxon>Fungi</taxon>
        <taxon>Fungi incertae sedis</taxon>
        <taxon>Blastocladiomycota</taxon>
        <taxon>Blastocladiomycetes</taxon>
        <taxon>Blastocladiales</taxon>
        <taxon>Blastocladiaceae</taxon>
        <taxon>Allomyces</taxon>
    </lineage>
</organism>
<dbReference type="PROSITE" id="PS50076">
    <property type="entry name" value="DNAJ_2"/>
    <property type="match status" value="1"/>
</dbReference>
<keyword evidence="6 10" id="KW-1133">Transmembrane helix</keyword>
<dbReference type="Pfam" id="PF02889">
    <property type="entry name" value="Sec63"/>
    <property type="match status" value="1"/>
</dbReference>
<dbReference type="SUPFAM" id="SSF46565">
    <property type="entry name" value="Chaperone J-domain"/>
    <property type="match status" value="1"/>
</dbReference>
<dbReference type="InterPro" id="IPR014756">
    <property type="entry name" value="Ig_E-set"/>
</dbReference>
<dbReference type="InterPro" id="IPR004179">
    <property type="entry name" value="Sec63-dom"/>
</dbReference>
<dbReference type="PANTHER" id="PTHR24075">
    <property type="entry name" value="SEC63 DOMAIN-CONTAINING"/>
    <property type="match status" value="1"/>
</dbReference>
<reference evidence="12 13" key="1">
    <citation type="submission" date="2009-11" db="EMBL/GenBank/DDBJ databases">
        <title>Annotation of Allomyces macrogynus ATCC 38327.</title>
        <authorList>
            <consortium name="The Broad Institute Genome Sequencing Platform"/>
            <person name="Russ C."/>
            <person name="Cuomo C."/>
            <person name="Burger G."/>
            <person name="Gray M.W."/>
            <person name="Holland P.W.H."/>
            <person name="King N."/>
            <person name="Lang F.B.F."/>
            <person name="Roger A.J."/>
            <person name="Ruiz-Trillo I."/>
            <person name="Young S.K."/>
            <person name="Zeng Q."/>
            <person name="Gargeya S."/>
            <person name="Fitzgerald M."/>
            <person name="Haas B."/>
            <person name="Abouelleil A."/>
            <person name="Alvarado L."/>
            <person name="Arachchi H.M."/>
            <person name="Berlin A."/>
            <person name="Chapman S.B."/>
            <person name="Gearin G."/>
            <person name="Goldberg J."/>
            <person name="Griggs A."/>
            <person name="Gujja S."/>
            <person name="Hansen M."/>
            <person name="Heiman D."/>
            <person name="Howarth C."/>
            <person name="Larimer J."/>
            <person name="Lui A."/>
            <person name="MacDonald P.J.P."/>
            <person name="McCowen C."/>
            <person name="Montmayeur A."/>
            <person name="Murphy C."/>
            <person name="Neiman D."/>
            <person name="Pearson M."/>
            <person name="Priest M."/>
            <person name="Roberts A."/>
            <person name="Saif S."/>
            <person name="Shea T."/>
            <person name="Sisk P."/>
            <person name="Stolte C."/>
            <person name="Sykes S."/>
            <person name="Wortman J."/>
            <person name="Nusbaum C."/>
            <person name="Birren B."/>
        </authorList>
    </citation>
    <scope>NUCLEOTIDE SEQUENCE [LARGE SCALE GENOMIC DNA]</scope>
    <source>
        <strain evidence="12 13">ATCC 38327</strain>
    </source>
</reference>
<dbReference type="STRING" id="578462.A0A0L0STK9"/>
<feature type="compositionally biased region" description="Acidic residues" evidence="9">
    <location>
        <begin position="496"/>
        <end position="509"/>
    </location>
</feature>
<dbReference type="InterPro" id="IPR036869">
    <property type="entry name" value="J_dom_sf"/>
</dbReference>
<dbReference type="SMART" id="SM00973">
    <property type="entry name" value="Sec63"/>
    <property type="match status" value="1"/>
</dbReference>
<dbReference type="AlphaFoldDB" id="A0A0L0STK9"/>
<keyword evidence="8" id="KW-0143">Chaperone</keyword>
<feature type="region of interest" description="Disordered" evidence="9">
    <location>
        <begin position="484"/>
        <end position="520"/>
    </location>
</feature>
<feature type="region of interest" description="Disordered" evidence="9">
    <location>
        <begin position="648"/>
        <end position="684"/>
    </location>
</feature>
<comment type="subcellular location">
    <subcellularLocation>
        <location evidence="1">Endoplasmic reticulum membrane</location>
        <topology evidence="1">Multi-pass membrane protein</topology>
    </subcellularLocation>
</comment>
<feature type="transmembrane region" description="Helical" evidence="10">
    <location>
        <begin position="71"/>
        <end position="92"/>
    </location>
</feature>
<dbReference type="GO" id="GO:0006614">
    <property type="term" value="P:SRP-dependent cotranslational protein targeting to membrane"/>
    <property type="evidence" value="ECO:0007669"/>
    <property type="project" value="TreeGrafter"/>
</dbReference>
<evidence type="ECO:0000256" key="4">
    <source>
        <dbReference type="ARBA" id="ARBA00022824"/>
    </source>
</evidence>
<evidence type="ECO:0000313" key="12">
    <source>
        <dbReference type="EMBL" id="KNE65857.1"/>
    </source>
</evidence>
<name>A0A0L0STK9_ALLM3</name>
<dbReference type="Gene3D" id="1.10.3380.10">
    <property type="entry name" value="Sec63 N-terminal domain-like domain"/>
    <property type="match status" value="1"/>
</dbReference>
<dbReference type="SUPFAM" id="SSF81296">
    <property type="entry name" value="E set domains"/>
    <property type="match status" value="1"/>
</dbReference>
<dbReference type="Gene3D" id="2.60.40.150">
    <property type="entry name" value="C2 domain"/>
    <property type="match status" value="1"/>
</dbReference>
<dbReference type="EMBL" id="GG745348">
    <property type="protein sequence ID" value="KNE65857.1"/>
    <property type="molecule type" value="Genomic_DNA"/>
</dbReference>
<feature type="compositionally biased region" description="Acidic residues" evidence="9">
    <location>
        <begin position="675"/>
        <end position="684"/>
    </location>
</feature>
<keyword evidence="7 10" id="KW-0472">Membrane</keyword>